<organism evidence="1 2">
    <name type="scientific">Dichanthelium oligosanthes</name>
    <dbReference type="NCBI Taxonomy" id="888268"/>
    <lineage>
        <taxon>Eukaryota</taxon>
        <taxon>Viridiplantae</taxon>
        <taxon>Streptophyta</taxon>
        <taxon>Embryophyta</taxon>
        <taxon>Tracheophyta</taxon>
        <taxon>Spermatophyta</taxon>
        <taxon>Magnoliopsida</taxon>
        <taxon>Liliopsida</taxon>
        <taxon>Poales</taxon>
        <taxon>Poaceae</taxon>
        <taxon>PACMAD clade</taxon>
        <taxon>Panicoideae</taxon>
        <taxon>Panicodae</taxon>
        <taxon>Paniceae</taxon>
        <taxon>Dichantheliinae</taxon>
        <taxon>Dichanthelium</taxon>
    </lineage>
</organism>
<keyword evidence="2" id="KW-1185">Reference proteome</keyword>
<comment type="caution">
    <text evidence="1">The sequence shown here is derived from an EMBL/GenBank/DDBJ whole genome shotgun (WGS) entry which is preliminary data.</text>
</comment>
<sequence length="72" mass="7607">LLFGVAVGLSAGCVQVLKIPHEKSARGPGRRLEPPRATPARARLRRAAHLTTATTMKVLSQVTSHVGRATSP</sequence>
<reference evidence="1 2" key="1">
    <citation type="submission" date="2016-09" db="EMBL/GenBank/DDBJ databases">
        <title>The draft genome of Dichanthelium oligosanthes: A C3 panicoid grass species.</title>
        <authorList>
            <person name="Studer A.J."/>
            <person name="Schnable J.C."/>
            <person name="Brutnell T.P."/>
        </authorList>
    </citation>
    <scope>NUCLEOTIDE SEQUENCE [LARGE SCALE GENOMIC DNA]</scope>
    <source>
        <strain evidence="2">cv. Kellogg 1175</strain>
        <tissue evidence="1">Leaf</tissue>
    </source>
</reference>
<protein>
    <submittedName>
        <fullName evidence="1">Uncharacterized protein</fullName>
    </submittedName>
</protein>
<dbReference type="AlphaFoldDB" id="A0A1E5WB85"/>
<feature type="non-terminal residue" evidence="1">
    <location>
        <position position="1"/>
    </location>
</feature>
<proteinExistence type="predicted"/>
<name>A0A1E5WB85_9POAL</name>
<gene>
    <name evidence="1" type="ORF">BAE44_0004339</name>
</gene>
<evidence type="ECO:0000313" key="2">
    <source>
        <dbReference type="Proteomes" id="UP000095767"/>
    </source>
</evidence>
<accession>A0A1E5WB85</accession>
<dbReference type="EMBL" id="LWDX02014702">
    <property type="protein sequence ID" value="OEL34647.1"/>
    <property type="molecule type" value="Genomic_DNA"/>
</dbReference>
<evidence type="ECO:0000313" key="1">
    <source>
        <dbReference type="EMBL" id="OEL34647.1"/>
    </source>
</evidence>
<dbReference type="Proteomes" id="UP000095767">
    <property type="component" value="Unassembled WGS sequence"/>
</dbReference>